<accession>A0A6J4HM83</accession>
<sequence>MEKQPQIARRKETRKQKVQQLRTGYSALFKNIDDNLEYFAPEADEDTLNMFLEESAFRDKRRELRSLVSDLIELVGSSTDPGQVQARADEKMQRIAALRRKNLAAIVEKARPLEKSYRELDLFYKNAGPNTLKNVTLLNVDRQMVKDSDDESVTNKVRDILADPHLRIDQDQVYSLLAIPDFLGEKLIQTYAGIADDNKVLFLTDYRDLPSVAAVEQYRKSEEGKRIGGPQKYWSHAVVFGNWIRMREKYPELAEKEGVFGSVAMAIAGKLYATKISQPAAGVQFGEVKSSSGIRFRPNQLEVGQLSKLGINPMADFYQQDSPWEATSLFDGANLELKHYAVVRTIDWIDKSLKHFLGKYTFELLDREKANVVHKRLVKFLDDLAENKIIEKGQLTHFARNRDQPDRFDINFKITPLWATRTFVYKIGVSKNETPQSEITE</sequence>
<dbReference type="Pfam" id="PF17541">
    <property type="entry name" value="TssC"/>
    <property type="match status" value="1"/>
</dbReference>
<dbReference type="InterPro" id="IPR035576">
    <property type="entry name" value="T6SS_TssC"/>
</dbReference>
<reference evidence="1" key="1">
    <citation type="submission" date="2020-02" db="EMBL/GenBank/DDBJ databases">
        <authorList>
            <person name="Meier V. D."/>
        </authorList>
    </citation>
    <scope>NUCLEOTIDE SEQUENCE</scope>
    <source>
        <strain evidence="1">AVDCRST_MAG56</strain>
    </source>
</reference>
<protein>
    <recommendedName>
        <fullName evidence="2">Type VI secretion system contractile sheath protein TssC</fullName>
    </recommendedName>
</protein>
<dbReference type="GO" id="GO:0033103">
    <property type="term" value="P:protein secretion by the type VI secretion system"/>
    <property type="evidence" value="ECO:0007669"/>
    <property type="project" value="InterPro"/>
</dbReference>
<dbReference type="EMBL" id="CADCTQ010000076">
    <property type="protein sequence ID" value="CAA9228738.1"/>
    <property type="molecule type" value="Genomic_DNA"/>
</dbReference>
<gene>
    <name evidence="1" type="ORF">AVDCRST_MAG56-834</name>
</gene>
<dbReference type="AlphaFoldDB" id="A0A6J4HM83"/>
<proteinExistence type="predicted"/>
<dbReference type="GO" id="GO:0033104">
    <property type="term" value="C:type VI protein secretion system complex"/>
    <property type="evidence" value="ECO:0007669"/>
    <property type="project" value="InterPro"/>
</dbReference>
<organism evidence="1">
    <name type="scientific">uncultured Cytophagales bacterium</name>
    <dbReference type="NCBI Taxonomy" id="158755"/>
    <lineage>
        <taxon>Bacteria</taxon>
        <taxon>Pseudomonadati</taxon>
        <taxon>Bacteroidota</taxon>
        <taxon>Sphingobacteriia</taxon>
        <taxon>Sphingobacteriales</taxon>
        <taxon>environmental samples</taxon>
    </lineage>
</organism>
<evidence type="ECO:0008006" key="2">
    <source>
        <dbReference type="Google" id="ProtNLM"/>
    </source>
</evidence>
<name>A0A6J4HM83_9SPHI</name>
<evidence type="ECO:0000313" key="1">
    <source>
        <dbReference type="EMBL" id="CAA9228738.1"/>
    </source>
</evidence>